<dbReference type="AlphaFoldDB" id="A0A8I1GBM0"/>
<feature type="region of interest" description="Disordered" evidence="2">
    <location>
        <begin position="138"/>
        <end position="163"/>
    </location>
</feature>
<evidence type="ECO:0000313" key="4">
    <source>
        <dbReference type="Proteomes" id="UP000623250"/>
    </source>
</evidence>
<dbReference type="PANTHER" id="PTHR30510">
    <property type="entry name" value="UPF0229 PROTEIN YEAH"/>
    <property type="match status" value="1"/>
</dbReference>
<feature type="compositionally biased region" description="Gly residues" evidence="2">
    <location>
        <begin position="93"/>
        <end position="104"/>
    </location>
</feature>
<evidence type="ECO:0000256" key="1">
    <source>
        <dbReference type="HAMAP-Rule" id="MF_01232"/>
    </source>
</evidence>
<name>A0A8I1GBM0_9HYPH</name>
<dbReference type="NCBIfam" id="NF003708">
    <property type="entry name" value="PRK05325.1-3"/>
    <property type="match status" value="1"/>
</dbReference>
<proteinExistence type="inferred from homology"/>
<dbReference type="HAMAP" id="MF_01232">
    <property type="entry name" value="UPF0229"/>
    <property type="match status" value="1"/>
</dbReference>
<sequence length="432" mass="49121">MYIIDRRRDASGKSLGNRQRFIRRARALVRHAVREASKDRKITDTGKGGEIVVPVDGVHEPSLRRSSKGGSREYLLPGNKTYIEGDSIERPPSGGGKGGASGDGGGEDEFRFALSDEEFIDLFLEDLELPDLAKRQVMGEGKDQPRRAGYRSSGPPSSLSIQQTMRKSLARRIALKRPKVDEIAELEAQLKALEDEGGHDDQILQIREALKKQAKRSIAIPFIDPVDVRYRRFEMEPKPVAQAVMFCLMDVSGSMDEHLKDLAKRFYSLLYLFLSRRYRYVEVVFIRHTHEAKEVDEDTFFHSRETGGTVVSTALEEMIKVVHDRFPPGVWNIYAAQASDGDNLPIDNEKTVSLLKTSILPLCQYYAYIEVGREPEERRRSVEPPTTLWRAYDMILSPKLPMAMRKVRDRRDIYPVFRELFERKSNAASTGA</sequence>
<dbReference type="EMBL" id="JAEMUK010000035">
    <property type="protein sequence ID" value="MBJ7544098.1"/>
    <property type="molecule type" value="Genomic_DNA"/>
</dbReference>
<dbReference type="Pfam" id="PF04285">
    <property type="entry name" value="DUF444"/>
    <property type="match status" value="1"/>
</dbReference>
<keyword evidence="4" id="KW-1185">Reference proteome</keyword>
<protein>
    <recommendedName>
        <fullName evidence="1">UPF0229 protein JDN41_11095</fullName>
    </recommendedName>
</protein>
<feature type="compositionally biased region" description="Polar residues" evidence="2">
    <location>
        <begin position="154"/>
        <end position="163"/>
    </location>
</feature>
<gene>
    <name evidence="3" type="ORF">JDN41_11095</name>
</gene>
<dbReference type="Proteomes" id="UP000623250">
    <property type="component" value="Unassembled WGS sequence"/>
</dbReference>
<comment type="similarity">
    <text evidence="1">Belongs to the UPF0229 family.</text>
</comment>
<reference evidence="3 4" key="1">
    <citation type="submission" date="2020-12" db="EMBL/GenBank/DDBJ databases">
        <title>Revised draft genomes of Rhodomicrobium vannielii ATCC 17100 and Rhodomicrobium udaipurense JA643.</title>
        <authorList>
            <person name="Conners E.M."/>
            <person name="Davenport E.J."/>
            <person name="Bose A."/>
        </authorList>
    </citation>
    <scope>NUCLEOTIDE SEQUENCE [LARGE SCALE GENOMIC DNA]</scope>
    <source>
        <strain evidence="3 4">JA643</strain>
    </source>
</reference>
<comment type="caution">
    <text evidence="3">The sequence shown here is derived from an EMBL/GenBank/DDBJ whole genome shotgun (WGS) entry which is preliminary data.</text>
</comment>
<feature type="region of interest" description="Disordered" evidence="2">
    <location>
        <begin position="60"/>
        <end position="108"/>
    </location>
</feature>
<dbReference type="PANTHER" id="PTHR30510:SF2">
    <property type="entry name" value="UPF0229 PROTEIN YEAH"/>
    <property type="match status" value="1"/>
</dbReference>
<dbReference type="RefSeq" id="WP_037239551.1">
    <property type="nucleotide sequence ID" value="NZ_JAEMUK010000035.1"/>
</dbReference>
<dbReference type="InterPro" id="IPR006698">
    <property type="entry name" value="UPF0229"/>
</dbReference>
<dbReference type="NCBIfam" id="NF003707">
    <property type="entry name" value="PRK05325.1-2"/>
    <property type="match status" value="1"/>
</dbReference>
<accession>A0A8I1GBM0</accession>
<evidence type="ECO:0000256" key="2">
    <source>
        <dbReference type="SAM" id="MobiDB-lite"/>
    </source>
</evidence>
<organism evidence="3 4">
    <name type="scientific">Rhodomicrobium udaipurense</name>
    <dbReference type="NCBI Taxonomy" id="1202716"/>
    <lineage>
        <taxon>Bacteria</taxon>
        <taxon>Pseudomonadati</taxon>
        <taxon>Pseudomonadota</taxon>
        <taxon>Alphaproteobacteria</taxon>
        <taxon>Hyphomicrobiales</taxon>
        <taxon>Hyphomicrobiaceae</taxon>
        <taxon>Rhodomicrobium</taxon>
    </lineage>
</organism>
<evidence type="ECO:0000313" key="3">
    <source>
        <dbReference type="EMBL" id="MBJ7544098.1"/>
    </source>
</evidence>